<keyword evidence="8" id="KW-1185">Reference proteome</keyword>
<protein>
    <submittedName>
        <fullName evidence="7">Outer membrane protein OmpA-like peptidoglycan-associated protein</fullName>
    </submittedName>
</protein>
<accession>A0A561PSY6</accession>
<keyword evidence="3" id="KW-0998">Cell outer membrane</keyword>
<proteinExistence type="predicted"/>
<dbReference type="SUPFAM" id="SSF103088">
    <property type="entry name" value="OmpA-like"/>
    <property type="match status" value="2"/>
</dbReference>
<dbReference type="PROSITE" id="PS51123">
    <property type="entry name" value="OMPA_2"/>
    <property type="match status" value="1"/>
</dbReference>
<dbReference type="InterPro" id="IPR006664">
    <property type="entry name" value="OMP_bac"/>
</dbReference>
<keyword evidence="5" id="KW-0732">Signal</keyword>
<dbReference type="InterPro" id="IPR050330">
    <property type="entry name" value="Bact_OuterMem_StrucFunc"/>
</dbReference>
<dbReference type="PANTHER" id="PTHR30329:SF21">
    <property type="entry name" value="LIPOPROTEIN YIAD-RELATED"/>
    <property type="match status" value="1"/>
</dbReference>
<feature type="signal peptide" evidence="5">
    <location>
        <begin position="1"/>
        <end position="22"/>
    </location>
</feature>
<dbReference type="CDD" id="cd07185">
    <property type="entry name" value="OmpA_C-like"/>
    <property type="match status" value="1"/>
</dbReference>
<evidence type="ECO:0000259" key="6">
    <source>
        <dbReference type="PROSITE" id="PS51123"/>
    </source>
</evidence>
<evidence type="ECO:0000256" key="2">
    <source>
        <dbReference type="ARBA" id="ARBA00023136"/>
    </source>
</evidence>
<dbReference type="Pfam" id="PF00691">
    <property type="entry name" value="OmpA"/>
    <property type="match status" value="2"/>
</dbReference>
<evidence type="ECO:0000256" key="1">
    <source>
        <dbReference type="ARBA" id="ARBA00004442"/>
    </source>
</evidence>
<reference evidence="7 8" key="1">
    <citation type="submission" date="2019-06" db="EMBL/GenBank/DDBJ databases">
        <title>Sorghum-associated microbial communities from plants grown in Nebraska, USA.</title>
        <authorList>
            <person name="Schachtman D."/>
        </authorList>
    </citation>
    <scope>NUCLEOTIDE SEQUENCE [LARGE SCALE GENOMIC DNA]</scope>
    <source>
        <strain evidence="7 8">1209</strain>
    </source>
</reference>
<evidence type="ECO:0000313" key="8">
    <source>
        <dbReference type="Proteomes" id="UP000320811"/>
    </source>
</evidence>
<feature type="chain" id="PRO_5021878314" evidence="5">
    <location>
        <begin position="23"/>
        <end position="482"/>
    </location>
</feature>
<dbReference type="Gene3D" id="3.30.1330.60">
    <property type="entry name" value="OmpA-like domain"/>
    <property type="match status" value="2"/>
</dbReference>
<dbReference type="OrthoDB" id="9782229at2"/>
<dbReference type="AlphaFoldDB" id="A0A561PSY6"/>
<dbReference type="InterPro" id="IPR036737">
    <property type="entry name" value="OmpA-like_sf"/>
</dbReference>
<dbReference type="PRINTS" id="PR01021">
    <property type="entry name" value="OMPADOMAIN"/>
</dbReference>
<dbReference type="GO" id="GO:0009279">
    <property type="term" value="C:cell outer membrane"/>
    <property type="evidence" value="ECO:0007669"/>
    <property type="project" value="UniProtKB-SubCell"/>
</dbReference>
<sequence length="482" mass="53973">MSYLRYTLLLLATFIASINLRAQNMIANAGFTDVNICTEYSYPCAPAAWESVAPNTSKLMYTADKGNRYITLTLYSSIDPDFRTYSQTQLLCPLQKGQQYRLKIYLLMDEDRPYPFPAVLFDTAAVYRWTPRPLQVAPTFYFSRTTDKHQENKWTVLEKTFTAAAAANHLVIGNFDTSTANYPDKADYYLSIDSISLTPLSGQLCASAPATKKVLYAQHDRHHYISPNNDMGLQPVAPTLQTVFFSKGTCDTLLLKNDFFVPGTRYINSAYSSQLEKILQLQGDNVRNKIKLTGYVFRHTNEKYNEILGQDRAKAVASYLVYQKGYSFDDFVIAGIGKCAPGGDSTERVEFISCQPAGEVTVPVTHADTLLIPDLLFEVNSHQLNHQMLGALDSLIARIPAGEHISVTVTGHTDNTGTPVYNQELSMRRAFTVSDYIREKDPAIHITEVTGMGESVPVADNNTVAGRRKNRRVEIVIYHLSQ</sequence>
<organism evidence="7 8">
    <name type="scientific">Chitinophaga polysaccharea</name>
    <dbReference type="NCBI Taxonomy" id="1293035"/>
    <lineage>
        <taxon>Bacteria</taxon>
        <taxon>Pseudomonadati</taxon>
        <taxon>Bacteroidota</taxon>
        <taxon>Chitinophagia</taxon>
        <taxon>Chitinophagales</taxon>
        <taxon>Chitinophagaceae</taxon>
        <taxon>Chitinophaga</taxon>
    </lineage>
</organism>
<keyword evidence="2 4" id="KW-0472">Membrane</keyword>
<feature type="domain" description="OmpA-like" evidence="6">
    <location>
        <begin position="364"/>
        <end position="481"/>
    </location>
</feature>
<dbReference type="PANTHER" id="PTHR30329">
    <property type="entry name" value="STATOR ELEMENT OF FLAGELLAR MOTOR COMPLEX"/>
    <property type="match status" value="1"/>
</dbReference>
<comment type="subcellular location">
    <subcellularLocation>
        <location evidence="1">Cell outer membrane</location>
    </subcellularLocation>
</comment>
<gene>
    <name evidence="7" type="ORF">FHW36_10332</name>
</gene>
<comment type="caution">
    <text evidence="7">The sequence shown here is derived from an EMBL/GenBank/DDBJ whole genome shotgun (WGS) entry which is preliminary data.</text>
</comment>
<evidence type="ECO:0000256" key="4">
    <source>
        <dbReference type="PROSITE-ProRule" id="PRU00473"/>
    </source>
</evidence>
<dbReference type="RefSeq" id="WP_145668056.1">
    <property type="nucleotide sequence ID" value="NZ_VIWO01000003.1"/>
</dbReference>
<evidence type="ECO:0000313" key="7">
    <source>
        <dbReference type="EMBL" id="TWF41230.1"/>
    </source>
</evidence>
<name>A0A561PSY6_9BACT</name>
<evidence type="ECO:0000256" key="3">
    <source>
        <dbReference type="ARBA" id="ARBA00023237"/>
    </source>
</evidence>
<evidence type="ECO:0000256" key="5">
    <source>
        <dbReference type="SAM" id="SignalP"/>
    </source>
</evidence>
<dbReference type="EMBL" id="VIWO01000003">
    <property type="protein sequence ID" value="TWF41230.1"/>
    <property type="molecule type" value="Genomic_DNA"/>
</dbReference>
<dbReference type="InterPro" id="IPR006665">
    <property type="entry name" value="OmpA-like"/>
</dbReference>
<dbReference type="Proteomes" id="UP000320811">
    <property type="component" value="Unassembled WGS sequence"/>
</dbReference>
<dbReference type="Gene3D" id="2.60.120.260">
    <property type="entry name" value="Galactose-binding domain-like"/>
    <property type="match status" value="1"/>
</dbReference>